<dbReference type="InterPro" id="IPR051335">
    <property type="entry name" value="Alanyl-tRNA_Editing_Enzymes"/>
</dbReference>
<reference evidence="5 6" key="1">
    <citation type="journal article" date="2012" name="J. Bacteriol.">
        <title>Genome sequence of the pathogenic Herbaspirillum seropedicae strain Os34, isolated from rice roots.</title>
        <authorList>
            <person name="Ye W."/>
            <person name="Ye S."/>
            <person name="Liu J."/>
            <person name="Chang S."/>
            <person name="Chen M."/>
            <person name="Zhu B."/>
            <person name="Guo L."/>
            <person name="An Q."/>
        </authorList>
    </citation>
    <scope>NUCLEOTIDE SEQUENCE [LARGE SCALE GENOMIC DNA]</scope>
    <source>
        <strain evidence="5 6">Os34</strain>
    </source>
</reference>
<dbReference type="GO" id="GO:0046872">
    <property type="term" value="F:metal ion binding"/>
    <property type="evidence" value="ECO:0007669"/>
    <property type="project" value="UniProtKB-KW"/>
</dbReference>
<keyword evidence="2" id="KW-0479">Metal-binding</keyword>
<evidence type="ECO:0000256" key="1">
    <source>
        <dbReference type="ARBA" id="ARBA00001947"/>
    </source>
</evidence>
<gene>
    <name evidence="5" type="ORF">C798_02725</name>
</gene>
<dbReference type="InterPro" id="IPR018163">
    <property type="entry name" value="Thr/Ala-tRNA-synth_IIc_edit"/>
</dbReference>
<dbReference type="PANTHER" id="PTHR43462">
    <property type="entry name" value="ALANYL-TRNA EDITING PROTEIN"/>
    <property type="match status" value="1"/>
</dbReference>
<evidence type="ECO:0000313" key="6">
    <source>
        <dbReference type="Proteomes" id="UP000501648"/>
    </source>
</evidence>
<dbReference type="Proteomes" id="UP000501648">
    <property type="component" value="Chromosome"/>
</dbReference>
<keyword evidence="3" id="KW-0862">Zinc</keyword>
<organism evidence="5 6">
    <name type="scientific">Herbaspirillum rubrisubalbicans Os34</name>
    <dbReference type="NCBI Taxonomy" id="1235827"/>
    <lineage>
        <taxon>Bacteria</taxon>
        <taxon>Pseudomonadati</taxon>
        <taxon>Pseudomonadota</taxon>
        <taxon>Betaproteobacteria</taxon>
        <taxon>Burkholderiales</taxon>
        <taxon>Oxalobacteraceae</taxon>
        <taxon>Herbaspirillum</taxon>
    </lineage>
</organism>
<dbReference type="SUPFAM" id="SSF55186">
    <property type="entry name" value="ThrRS/AlaRS common domain"/>
    <property type="match status" value="1"/>
</dbReference>
<dbReference type="Gene3D" id="3.30.980.10">
    <property type="entry name" value="Threonyl-trna Synthetase, Chain A, domain 2"/>
    <property type="match status" value="1"/>
</dbReference>
<comment type="cofactor">
    <cofactor evidence="1">
        <name>Zn(2+)</name>
        <dbReference type="ChEBI" id="CHEBI:29105"/>
    </cofactor>
</comment>
<name>A0A6M3ZMJ6_9BURK</name>
<dbReference type="GO" id="GO:0002161">
    <property type="term" value="F:aminoacyl-tRNA deacylase activity"/>
    <property type="evidence" value="ECO:0007669"/>
    <property type="project" value="UniProtKB-ARBA"/>
</dbReference>
<dbReference type="InterPro" id="IPR009000">
    <property type="entry name" value="Transl_B-barrel_sf"/>
</dbReference>
<dbReference type="GO" id="GO:0043039">
    <property type="term" value="P:tRNA aminoacylation"/>
    <property type="evidence" value="ECO:0007669"/>
    <property type="project" value="InterPro"/>
</dbReference>
<dbReference type="Gene3D" id="2.40.30.130">
    <property type="match status" value="1"/>
</dbReference>
<accession>A0A6M3ZMJ6</accession>
<dbReference type="Pfam" id="PF07973">
    <property type="entry name" value="tRNA_SAD"/>
    <property type="match status" value="1"/>
</dbReference>
<protein>
    <submittedName>
        <fullName evidence="5">Alanyl-tRNA editing protein</fullName>
    </submittedName>
</protein>
<evidence type="ECO:0000256" key="2">
    <source>
        <dbReference type="ARBA" id="ARBA00022723"/>
    </source>
</evidence>
<proteinExistence type="predicted"/>
<dbReference type="SUPFAM" id="SSF50447">
    <property type="entry name" value="Translation proteins"/>
    <property type="match status" value="1"/>
</dbReference>
<dbReference type="SMART" id="SM00863">
    <property type="entry name" value="tRNA_SAD"/>
    <property type="match status" value="1"/>
</dbReference>
<dbReference type="PANTHER" id="PTHR43462:SF1">
    <property type="entry name" value="ALANYL-TRNA EDITING PROTEIN AARSD1"/>
    <property type="match status" value="1"/>
</dbReference>
<dbReference type="AlphaFoldDB" id="A0A6M3ZMJ6"/>
<dbReference type="InterPro" id="IPR012947">
    <property type="entry name" value="tRNA_SAD"/>
</dbReference>
<evidence type="ECO:0000313" key="5">
    <source>
        <dbReference type="EMBL" id="QJP99179.1"/>
    </source>
</evidence>
<sequence length="218" mass="24004">MTHKLFWSAPYQTELDTHITQVEGDQVQVAQTIFFAFSGGQESDAGTLGGYPVLQADKREQSIVYTLPAGHSLRVGDAVSMQIDWARRYRLMRLHFAAEMVLQLVYQLRPGIERIGAHIAVDKARVDFASDTSLAPLFATIEASAQQLVSADLPIVTAFSDEQAGRRYWEVEGFARMACGGTHPRTTAEVGSLKLKRKNTGRGKERIEILLDAPAAAV</sequence>
<dbReference type="GO" id="GO:0005524">
    <property type="term" value="F:ATP binding"/>
    <property type="evidence" value="ECO:0007669"/>
    <property type="project" value="InterPro"/>
</dbReference>
<dbReference type="RefSeq" id="WP_017455354.1">
    <property type="nucleotide sequence ID" value="NZ_CP008956.1"/>
</dbReference>
<feature type="domain" description="Threonyl/alanyl tRNA synthetase SAD" evidence="4">
    <location>
        <begin position="166"/>
        <end position="208"/>
    </location>
</feature>
<evidence type="ECO:0000259" key="4">
    <source>
        <dbReference type="SMART" id="SM00863"/>
    </source>
</evidence>
<dbReference type="GO" id="GO:0004812">
    <property type="term" value="F:aminoacyl-tRNA ligase activity"/>
    <property type="evidence" value="ECO:0007669"/>
    <property type="project" value="InterPro"/>
</dbReference>
<evidence type="ECO:0000256" key="3">
    <source>
        <dbReference type="ARBA" id="ARBA00022833"/>
    </source>
</evidence>
<dbReference type="EMBL" id="CP008956">
    <property type="protein sequence ID" value="QJP99179.1"/>
    <property type="molecule type" value="Genomic_DNA"/>
</dbReference>